<keyword evidence="1" id="KW-0472">Membrane</keyword>
<dbReference type="Proteomes" id="UP000671995">
    <property type="component" value="Chromosome"/>
</dbReference>
<dbReference type="RefSeq" id="WP_210117855.1">
    <property type="nucleotide sequence ID" value="NZ_CP054257.1"/>
</dbReference>
<dbReference type="AlphaFoldDB" id="A0A975EXZ7"/>
<accession>A0A975EXZ7</accession>
<evidence type="ECO:0000256" key="1">
    <source>
        <dbReference type="SAM" id="Phobius"/>
    </source>
</evidence>
<feature type="transmembrane region" description="Helical" evidence="1">
    <location>
        <begin position="410"/>
        <end position="430"/>
    </location>
</feature>
<reference evidence="2" key="1">
    <citation type="submission" date="2020-05" db="EMBL/GenBank/DDBJ databases">
        <authorList>
            <person name="Zeng H."/>
            <person name="Chan Y.K."/>
            <person name="Watt R.M."/>
        </authorList>
    </citation>
    <scope>NUCLEOTIDE SEQUENCE</scope>
    <source>
        <strain evidence="2">ATCC 700773</strain>
    </source>
</reference>
<name>A0A975EXZ7_9SPIR</name>
<evidence type="ECO:0000313" key="2">
    <source>
        <dbReference type="EMBL" id="QTQ11060.1"/>
    </source>
</evidence>
<keyword evidence="1" id="KW-1133">Transmembrane helix</keyword>
<protein>
    <submittedName>
        <fullName evidence="2">Uncharacterized protein</fullName>
    </submittedName>
</protein>
<organism evidence="2 3">
    <name type="scientific">Treponema parvum</name>
    <dbReference type="NCBI Taxonomy" id="138851"/>
    <lineage>
        <taxon>Bacteria</taxon>
        <taxon>Pseudomonadati</taxon>
        <taxon>Spirochaetota</taxon>
        <taxon>Spirochaetia</taxon>
        <taxon>Spirochaetales</taxon>
        <taxon>Treponemataceae</taxon>
        <taxon>Treponema</taxon>
    </lineage>
</organism>
<evidence type="ECO:0000313" key="3">
    <source>
        <dbReference type="Proteomes" id="UP000671995"/>
    </source>
</evidence>
<keyword evidence="1" id="KW-0812">Transmembrane</keyword>
<reference evidence="2" key="2">
    <citation type="journal article" date="2021" name="Microbiol. Resour. Announc.">
        <title>Complete Genome Sequences of Three Human Oral Treponema parvum Isolates.</title>
        <authorList>
            <person name="Zeng H."/>
            <person name="Watt R.M."/>
        </authorList>
    </citation>
    <scope>NUCLEOTIDE SEQUENCE</scope>
    <source>
        <strain evidence="2">ATCC 700773</strain>
    </source>
</reference>
<gene>
    <name evidence="2" type="ORF">HRI96_01955</name>
</gene>
<sequence length="519" mass="58123">MEKQDVPAAKKRRCNSRLLILFLFSAVLFPSYGEKLNRGQIRSLQVLPLADTAFTQQECGFVLTIPGVPPEQVQTAMPVLPEHVQFVSSRRSDFIDSDRDRGTRLEFWFSFKSPGNFTIPALTAVINGRRYSIPFAKVSVQENPDTVLPKMIIRFSLNAAGGKDKVSSGGDFLGNDKSVAADADAANVGAVSSRNREFLSLSDDVKTQPLSCVVGESVYFTVYLKYVLQIVKFDWELQKDALFTEIKRYEIAEGKPRGREFFAEEVPVADFEWRPLLPGEWSLPNIKITATAYNGSRVEVYTPFSMITVLEPDEAPFEKDSASISVKTPYGPPSDTDKANSLFAYAFEDSGIQEKEAHMTSLQEEECRRLADLRCEERKSLPFSASCKARIAYEKRFGIPTGVTEPSVPLFYWCSALCVLFGLLTLTAVFFKKRIFVLFLILFAAMFVMLVVNRIKLNQRYAVFAGGSLSPVPEHTAVVSHEETGGLRVKVLERVGNWTYISYNGNGGWVLSDRLFLIE</sequence>
<dbReference type="EMBL" id="CP054257">
    <property type="protein sequence ID" value="QTQ11060.1"/>
    <property type="molecule type" value="Genomic_DNA"/>
</dbReference>
<proteinExistence type="predicted"/>
<feature type="transmembrane region" description="Helical" evidence="1">
    <location>
        <begin position="435"/>
        <end position="452"/>
    </location>
</feature>